<dbReference type="GO" id="GO:0005886">
    <property type="term" value="C:plasma membrane"/>
    <property type="evidence" value="ECO:0007669"/>
    <property type="project" value="UniProtKB-SubCell"/>
</dbReference>
<dbReference type="InParanoid" id="A0A3Q7J326"/>
<dbReference type="InterPro" id="IPR051671">
    <property type="entry name" value="CYSTM1_HM_Tolerance"/>
</dbReference>
<evidence type="ECO:0000256" key="7">
    <source>
        <dbReference type="ARBA" id="ARBA00023136"/>
    </source>
</evidence>
<evidence type="ECO:0000256" key="6">
    <source>
        <dbReference type="ARBA" id="ARBA00023016"/>
    </source>
</evidence>
<feature type="domain" description="Cysteine-rich transmembrane" evidence="8">
    <location>
        <begin position="11"/>
        <end position="41"/>
    </location>
</feature>
<comment type="subcellular location">
    <subcellularLocation>
        <location evidence="1">Cell membrane</location>
        <topology evidence="1">Single-pass membrane protein</topology>
    </subcellularLocation>
</comment>
<reference evidence="9" key="1">
    <citation type="journal article" date="2012" name="Nature">
        <title>The tomato genome sequence provides insights into fleshy fruit evolution.</title>
        <authorList>
            <consortium name="Tomato Genome Consortium"/>
        </authorList>
    </citation>
    <scope>NUCLEOTIDE SEQUENCE [LARGE SCALE GENOMIC DNA]</scope>
    <source>
        <strain evidence="9">cv. Heinz 1706</strain>
    </source>
</reference>
<dbReference type="PaxDb" id="4081-Solyc12g006910.1.1"/>
<dbReference type="Proteomes" id="UP000004994">
    <property type="component" value="Chromosome 12"/>
</dbReference>
<evidence type="ECO:0000256" key="2">
    <source>
        <dbReference type="ARBA" id="ARBA00009444"/>
    </source>
</evidence>
<dbReference type="InterPro" id="IPR028144">
    <property type="entry name" value="CYSTM_dom"/>
</dbReference>
<keyword evidence="6" id="KW-0346">Stress response</keyword>
<proteinExistence type="inferred from homology"/>
<evidence type="ECO:0000256" key="5">
    <source>
        <dbReference type="ARBA" id="ARBA00022989"/>
    </source>
</evidence>
<reference evidence="9" key="2">
    <citation type="submission" date="2019-01" db="UniProtKB">
        <authorList>
            <consortium name="EnsemblPlants"/>
        </authorList>
    </citation>
    <scope>IDENTIFICATION</scope>
    <source>
        <strain evidence="9">cv. Heinz 1706</strain>
    </source>
</reference>
<dbReference type="GO" id="GO:0010038">
    <property type="term" value="P:response to metal ion"/>
    <property type="evidence" value="ECO:0007669"/>
    <property type="project" value="UniProtKB-ARBA"/>
</dbReference>
<sequence>MDAPPKYQNMSYYDNVQRQHEEKGCLYACMFAMCCCFCCNERTCCCC</sequence>
<keyword evidence="7" id="KW-0472">Membrane</keyword>
<keyword evidence="3" id="KW-0812">Transmembrane</keyword>
<evidence type="ECO:0000313" key="10">
    <source>
        <dbReference type="Proteomes" id="UP000004994"/>
    </source>
</evidence>
<dbReference type="GO" id="GO:0046872">
    <property type="term" value="F:metal ion binding"/>
    <property type="evidence" value="ECO:0007669"/>
    <property type="project" value="UniProtKB-KW"/>
</dbReference>
<evidence type="ECO:0000259" key="8">
    <source>
        <dbReference type="Pfam" id="PF12734"/>
    </source>
</evidence>
<dbReference type="AlphaFoldDB" id="A0A3Q7J326"/>
<keyword evidence="5" id="KW-1133">Transmembrane helix</keyword>
<evidence type="ECO:0000256" key="4">
    <source>
        <dbReference type="ARBA" id="ARBA00022723"/>
    </source>
</evidence>
<keyword evidence="4" id="KW-0479">Metal-binding</keyword>
<evidence type="ECO:0000256" key="3">
    <source>
        <dbReference type="ARBA" id="ARBA00022692"/>
    </source>
</evidence>
<organism evidence="9">
    <name type="scientific">Solanum lycopersicum</name>
    <name type="common">Tomato</name>
    <name type="synonym">Lycopersicon esculentum</name>
    <dbReference type="NCBI Taxonomy" id="4081"/>
    <lineage>
        <taxon>Eukaryota</taxon>
        <taxon>Viridiplantae</taxon>
        <taxon>Streptophyta</taxon>
        <taxon>Embryophyta</taxon>
        <taxon>Tracheophyta</taxon>
        <taxon>Spermatophyta</taxon>
        <taxon>Magnoliopsida</taxon>
        <taxon>eudicotyledons</taxon>
        <taxon>Gunneridae</taxon>
        <taxon>Pentapetalae</taxon>
        <taxon>asterids</taxon>
        <taxon>lamiids</taxon>
        <taxon>Solanales</taxon>
        <taxon>Solanaceae</taxon>
        <taxon>Solanoideae</taxon>
        <taxon>Solaneae</taxon>
        <taxon>Solanum</taxon>
        <taxon>Solanum subgen. Lycopersicon</taxon>
    </lineage>
</organism>
<evidence type="ECO:0000313" key="9">
    <source>
        <dbReference type="EnsemblPlants" id="Solyc12g006910.2.1"/>
    </source>
</evidence>
<dbReference type="Pfam" id="PF12734">
    <property type="entry name" value="CYSTM"/>
    <property type="match status" value="1"/>
</dbReference>
<accession>A0A3Q7J326</accession>
<keyword evidence="10" id="KW-1185">Reference proteome</keyword>
<comment type="similarity">
    <text evidence="2">Belongs to the CYSTM1 family.</text>
</comment>
<dbReference type="PANTHER" id="PTHR35470">
    <property type="entry name" value="CADMIUM TOLERANT 3"/>
    <property type="match status" value="1"/>
</dbReference>
<name>A0A3Q7J326_SOLLC</name>
<protein>
    <recommendedName>
        <fullName evidence="8">Cysteine-rich transmembrane domain-containing protein</fullName>
    </recommendedName>
</protein>
<dbReference type="EnsemblPlants" id="Solyc12g006910.2.1">
    <property type="protein sequence ID" value="Solyc12g006910.2.1"/>
    <property type="gene ID" value="Solyc12g006910.2"/>
</dbReference>
<evidence type="ECO:0000256" key="1">
    <source>
        <dbReference type="ARBA" id="ARBA00004162"/>
    </source>
</evidence>
<dbReference type="PANTHER" id="PTHR35470:SF6">
    <property type="entry name" value="PROTEIN CYSTEINE-RICH TRANSMEMBRANE MODULE 2"/>
    <property type="match status" value="1"/>
</dbReference>
<dbReference type="Gramene" id="Solyc12g006910.2.1">
    <property type="protein sequence ID" value="Solyc12g006910.2.1"/>
    <property type="gene ID" value="Solyc12g006910.2"/>
</dbReference>